<name>A0A183BAI2_9TREM</name>
<accession>A0A183BAI2</accession>
<protein>
    <submittedName>
        <fullName evidence="3">DHC_N1 domain-containing protein</fullName>
    </submittedName>
</protein>
<reference evidence="1 2" key="2">
    <citation type="submission" date="2018-11" db="EMBL/GenBank/DDBJ databases">
        <authorList>
            <consortium name="Pathogen Informatics"/>
        </authorList>
    </citation>
    <scope>NUCLEOTIDE SEQUENCE [LARGE SCALE GENOMIC DNA]</scope>
    <source>
        <strain evidence="1 2">Egypt</strain>
    </source>
</reference>
<dbReference type="AlphaFoldDB" id="A0A183BAI2"/>
<organism evidence="3">
    <name type="scientific">Echinostoma caproni</name>
    <dbReference type="NCBI Taxonomy" id="27848"/>
    <lineage>
        <taxon>Eukaryota</taxon>
        <taxon>Metazoa</taxon>
        <taxon>Spiralia</taxon>
        <taxon>Lophotrochozoa</taxon>
        <taxon>Platyhelminthes</taxon>
        <taxon>Trematoda</taxon>
        <taxon>Digenea</taxon>
        <taxon>Plagiorchiida</taxon>
        <taxon>Echinostomata</taxon>
        <taxon>Echinostomatoidea</taxon>
        <taxon>Echinostomatidae</taxon>
        <taxon>Echinostoma</taxon>
    </lineage>
</organism>
<keyword evidence="2" id="KW-1185">Reference proteome</keyword>
<dbReference type="WBParaSite" id="ECPE_0001626001-mRNA-1">
    <property type="protein sequence ID" value="ECPE_0001626001-mRNA-1"/>
    <property type="gene ID" value="ECPE_0001626001"/>
</dbReference>
<evidence type="ECO:0000313" key="3">
    <source>
        <dbReference type="WBParaSite" id="ECPE_0001626001-mRNA-1"/>
    </source>
</evidence>
<sequence>MTLGSRKLSQLLRNVDQELARFEVDGNLLHELWVQNLRKAVCTVLAARFICPLNVSAEVTDNAVVFYSQGNSFGGSPIAETADQSSAIATRLAAISARLDRVEQITSKPVQR</sequence>
<dbReference type="OrthoDB" id="8066980at2759"/>
<evidence type="ECO:0000313" key="2">
    <source>
        <dbReference type="Proteomes" id="UP000272942"/>
    </source>
</evidence>
<gene>
    <name evidence="1" type="ORF">ECPE_LOCUS16217</name>
</gene>
<reference evidence="3" key="1">
    <citation type="submission" date="2016-06" db="UniProtKB">
        <authorList>
            <consortium name="WormBaseParasite"/>
        </authorList>
    </citation>
    <scope>IDENTIFICATION</scope>
</reference>
<dbReference type="EMBL" id="UZAN01063435">
    <property type="protein sequence ID" value="VDP93489.1"/>
    <property type="molecule type" value="Genomic_DNA"/>
</dbReference>
<proteinExistence type="predicted"/>
<dbReference type="Proteomes" id="UP000272942">
    <property type="component" value="Unassembled WGS sequence"/>
</dbReference>
<evidence type="ECO:0000313" key="1">
    <source>
        <dbReference type="EMBL" id="VDP93489.1"/>
    </source>
</evidence>